<evidence type="ECO:0000256" key="9">
    <source>
        <dbReference type="HAMAP-Rule" id="MF_00211"/>
    </source>
</evidence>
<organism evidence="12 13">
    <name type="scientific">Peptidiphaga gingivicola</name>
    <dbReference type="NCBI Taxonomy" id="2741497"/>
    <lineage>
        <taxon>Bacteria</taxon>
        <taxon>Bacillati</taxon>
        <taxon>Actinomycetota</taxon>
        <taxon>Actinomycetes</taxon>
        <taxon>Actinomycetales</taxon>
        <taxon>Actinomycetaceae</taxon>
        <taxon>Peptidiphaga</taxon>
    </lineage>
</organism>
<dbReference type="RefSeq" id="WP_064231862.1">
    <property type="nucleotide sequence ID" value="NZ_LVZK01000003.1"/>
</dbReference>
<protein>
    <recommendedName>
        <fullName evidence="9">Anthranilate phosphoribosyltransferase</fullName>
        <ecNumber evidence="9">2.4.2.18</ecNumber>
    </recommendedName>
</protein>
<feature type="binding site" evidence="9">
    <location>
        <begin position="86"/>
        <end position="87"/>
    </location>
    <ligand>
        <name>5-phospho-alpha-D-ribose 1-diphosphate</name>
        <dbReference type="ChEBI" id="CHEBI:58017"/>
    </ligand>
</feature>
<comment type="caution">
    <text evidence="9">Lacks conserved residue(s) required for the propagation of feature annotation.</text>
</comment>
<comment type="similarity">
    <text evidence="9">Belongs to the anthranilate phosphoribosyltransferase family.</text>
</comment>
<dbReference type="UniPathway" id="UPA00035">
    <property type="reaction ID" value="UER00041"/>
</dbReference>
<comment type="function">
    <text evidence="9">Catalyzes the transfer of the phosphoribosyl group of 5-phosphorylribose-1-pyrophosphate (PRPP) to anthranilate to yield N-(5'-phosphoribosyl)-anthranilate (PRA).</text>
</comment>
<evidence type="ECO:0000256" key="4">
    <source>
        <dbReference type="ARBA" id="ARBA00022679"/>
    </source>
</evidence>
<comment type="similarity">
    <text evidence="8">In the C-terminal section; belongs to the anthranilate phosphoribosyltransferase family.</text>
</comment>
<evidence type="ECO:0000259" key="10">
    <source>
        <dbReference type="Pfam" id="PF00591"/>
    </source>
</evidence>
<feature type="binding site" evidence="9">
    <location>
        <position position="114"/>
    </location>
    <ligand>
        <name>anthranilate</name>
        <dbReference type="ChEBI" id="CHEBI:16567"/>
        <label>1</label>
    </ligand>
</feature>
<dbReference type="InterPro" id="IPR005940">
    <property type="entry name" value="Anthranilate_Pribosyl_Tfrase"/>
</dbReference>
<comment type="cofactor">
    <cofactor evidence="9">
        <name>Mg(2+)</name>
        <dbReference type="ChEBI" id="CHEBI:18420"/>
    </cofactor>
    <text evidence="9">Binds 2 magnesium ions per monomer.</text>
</comment>
<sequence>MSLPTWPDVISRLVGGRDLTREEAAWAVDQAMEGAATSAQLAGFLTALAAKGETPTEIRGMADAMVSHALPVDVEGEVLDIVGTGGDRLQTVNISTMAALVIAAAGIPVVKHGNRASSSASGSADCLEALGVNLDLSSADVVRIFNELGITFIFANVFHPAMRFVAPTRRELGVATAFNILGPLTNPARPAVSVVGVSRPDYAELVAGVLAERGSRGLVVRGRDNGMDELSSVTVNDLWEIEGGRVERHEFDAVSEAGVAPATVDDLRGGSPAFNAEVASAFLQGQAGAVREAVLLNAAGAFVAAGTLPGTGAQSGSFAERIRAGMQIAADTVDSGAAARLLDRWIALSNEPAS</sequence>
<dbReference type="PANTHER" id="PTHR43285">
    <property type="entry name" value="ANTHRANILATE PHOSPHORIBOSYLTRANSFERASE"/>
    <property type="match status" value="1"/>
</dbReference>
<dbReference type="InterPro" id="IPR036320">
    <property type="entry name" value="Glycosyl_Trfase_fam3_N_dom_sf"/>
</dbReference>
<dbReference type="EMBL" id="LVZK01000003">
    <property type="protein sequence ID" value="OAP85220.1"/>
    <property type="molecule type" value="Genomic_DNA"/>
</dbReference>
<dbReference type="GO" id="GO:0005829">
    <property type="term" value="C:cytosol"/>
    <property type="evidence" value="ECO:0007669"/>
    <property type="project" value="TreeGrafter"/>
</dbReference>
<evidence type="ECO:0000256" key="6">
    <source>
        <dbReference type="ARBA" id="ARBA00023141"/>
    </source>
</evidence>
<evidence type="ECO:0000256" key="3">
    <source>
        <dbReference type="ARBA" id="ARBA00022676"/>
    </source>
</evidence>
<feature type="binding site" evidence="9">
    <location>
        <position position="91"/>
    </location>
    <ligand>
        <name>5-phospho-alpha-D-ribose 1-diphosphate</name>
        <dbReference type="ChEBI" id="CHEBI:58017"/>
    </ligand>
</feature>
<evidence type="ECO:0000256" key="2">
    <source>
        <dbReference type="ARBA" id="ARBA00022605"/>
    </source>
</evidence>
<feature type="domain" description="Glycosyl transferase family 3 N-terminal" evidence="11">
    <location>
        <begin position="8"/>
        <end position="69"/>
    </location>
</feature>
<feature type="binding site" evidence="9">
    <location>
        <begin position="93"/>
        <end position="96"/>
    </location>
    <ligand>
        <name>5-phospho-alpha-D-ribose 1-diphosphate</name>
        <dbReference type="ChEBI" id="CHEBI:58017"/>
    </ligand>
</feature>
<dbReference type="InterPro" id="IPR017459">
    <property type="entry name" value="Glycosyl_Trfase_fam3_N_dom"/>
</dbReference>
<feature type="domain" description="Glycosyl transferase family 3" evidence="10">
    <location>
        <begin position="76"/>
        <end position="338"/>
    </location>
</feature>
<keyword evidence="3 9" id="KW-0328">Glycosyltransferase</keyword>
<dbReference type="NCBIfam" id="TIGR01245">
    <property type="entry name" value="trpD"/>
    <property type="match status" value="1"/>
</dbReference>
<feature type="binding site" evidence="9">
    <location>
        <position position="228"/>
    </location>
    <ligand>
        <name>Mg(2+)</name>
        <dbReference type="ChEBI" id="CHEBI:18420"/>
        <label>2</label>
    </ligand>
</feature>
<dbReference type="OrthoDB" id="9806430at2"/>
<dbReference type="Gene3D" id="3.40.1030.10">
    <property type="entry name" value="Nucleoside phosphorylase/phosphoribosyltransferase catalytic domain"/>
    <property type="match status" value="1"/>
</dbReference>
<feature type="binding site" evidence="9">
    <location>
        <begin position="111"/>
        <end position="119"/>
    </location>
    <ligand>
        <name>5-phospho-alpha-D-ribose 1-diphosphate</name>
        <dbReference type="ChEBI" id="CHEBI:58017"/>
    </ligand>
</feature>
<dbReference type="FunFam" id="3.40.1030.10:FF:000002">
    <property type="entry name" value="Anthranilate phosphoribosyltransferase"/>
    <property type="match status" value="1"/>
</dbReference>
<gene>
    <name evidence="9" type="primary">trpD</name>
    <name evidence="12" type="ORF">A4H34_08905</name>
</gene>
<dbReference type="Pfam" id="PF00591">
    <property type="entry name" value="Glycos_transf_3"/>
    <property type="match status" value="1"/>
</dbReference>
<evidence type="ECO:0000313" key="12">
    <source>
        <dbReference type="EMBL" id="OAP85220.1"/>
    </source>
</evidence>
<dbReference type="EC" id="2.4.2.18" evidence="9"/>
<dbReference type="GO" id="GO:0000287">
    <property type="term" value="F:magnesium ion binding"/>
    <property type="evidence" value="ECO:0007669"/>
    <property type="project" value="UniProtKB-UniRule"/>
</dbReference>
<feature type="binding site" evidence="9">
    <location>
        <position position="83"/>
    </location>
    <ligand>
        <name>5-phospho-alpha-D-ribose 1-diphosphate</name>
        <dbReference type="ChEBI" id="CHEBI:58017"/>
    </ligand>
</feature>
<feature type="binding site" evidence="9">
    <location>
        <position position="95"/>
    </location>
    <ligand>
        <name>Mg(2+)</name>
        <dbReference type="ChEBI" id="CHEBI:18420"/>
        <label>1</label>
    </ligand>
</feature>
<evidence type="ECO:0000259" key="11">
    <source>
        <dbReference type="Pfam" id="PF02885"/>
    </source>
</evidence>
<dbReference type="Pfam" id="PF02885">
    <property type="entry name" value="Glycos_trans_3N"/>
    <property type="match status" value="1"/>
</dbReference>
<comment type="catalytic activity">
    <reaction evidence="7 9">
        <text>N-(5-phospho-beta-D-ribosyl)anthranilate + diphosphate = 5-phospho-alpha-D-ribose 1-diphosphate + anthranilate</text>
        <dbReference type="Rhea" id="RHEA:11768"/>
        <dbReference type="ChEBI" id="CHEBI:16567"/>
        <dbReference type="ChEBI" id="CHEBI:18277"/>
        <dbReference type="ChEBI" id="CHEBI:33019"/>
        <dbReference type="ChEBI" id="CHEBI:58017"/>
        <dbReference type="EC" id="2.4.2.18"/>
    </reaction>
</comment>
<reference evidence="12 13" key="1">
    <citation type="submission" date="2016-04" db="EMBL/GenBank/DDBJ databases">
        <title>Peptidophaga gingivicola gen. nov., sp. nov., isolated from human subgingival plaque.</title>
        <authorList>
            <person name="Beall C.J."/>
            <person name="Mokrzan E.M."/>
            <person name="Griffen A.L."/>
            <person name="Leys E.J."/>
        </authorList>
    </citation>
    <scope>NUCLEOTIDE SEQUENCE [LARGE SCALE GENOMIC DNA]</scope>
    <source>
        <strain evidence="12 13">BA112</strain>
    </source>
</reference>
<feature type="binding site" evidence="9">
    <location>
        <position position="123"/>
    </location>
    <ligand>
        <name>5-phospho-alpha-D-ribose 1-diphosphate</name>
        <dbReference type="ChEBI" id="CHEBI:58017"/>
    </ligand>
</feature>
<evidence type="ECO:0000256" key="5">
    <source>
        <dbReference type="ARBA" id="ARBA00022822"/>
    </source>
</evidence>
<evidence type="ECO:0000313" key="13">
    <source>
        <dbReference type="Proteomes" id="UP000078368"/>
    </source>
</evidence>
<dbReference type="STRING" id="1823756.A4H34_08905"/>
<proteinExistence type="inferred from homology"/>
<keyword evidence="9" id="KW-0479">Metal-binding</keyword>
<keyword evidence="4 9" id="KW-0808">Transferase</keyword>
<dbReference type="GO" id="GO:0000162">
    <property type="term" value="P:L-tryptophan biosynthetic process"/>
    <property type="evidence" value="ECO:0007669"/>
    <property type="project" value="UniProtKB-UniRule"/>
</dbReference>
<comment type="pathway">
    <text evidence="1 9">Amino-acid biosynthesis; L-tryptophan biosynthesis; L-tryptophan from chorismate: step 2/5.</text>
</comment>
<keyword evidence="5 9" id="KW-0822">Tryptophan biosynthesis</keyword>
<feature type="binding site" evidence="9">
    <location>
        <position position="229"/>
    </location>
    <ligand>
        <name>Mg(2+)</name>
        <dbReference type="ChEBI" id="CHEBI:18420"/>
        <label>2</label>
    </ligand>
</feature>
<accession>A0A179B134</accession>
<feature type="binding site" evidence="9">
    <location>
        <position position="83"/>
    </location>
    <ligand>
        <name>anthranilate</name>
        <dbReference type="ChEBI" id="CHEBI:16567"/>
        <label>1</label>
    </ligand>
</feature>
<keyword evidence="6 9" id="KW-0057">Aromatic amino acid biosynthesis</keyword>
<name>A0A179B134_9ACTO</name>
<comment type="subunit">
    <text evidence="9">Homodimer.</text>
</comment>
<evidence type="ECO:0000256" key="7">
    <source>
        <dbReference type="ARBA" id="ARBA00052328"/>
    </source>
</evidence>
<comment type="caution">
    <text evidence="12">The sequence shown here is derived from an EMBL/GenBank/DDBJ whole genome shotgun (WGS) entry which is preliminary data.</text>
</comment>
<dbReference type="InterPro" id="IPR000312">
    <property type="entry name" value="Glycosyl_Trfase_fam3"/>
</dbReference>
<dbReference type="SUPFAM" id="SSF52418">
    <property type="entry name" value="Nucleoside phosphorylase/phosphoribosyltransferase catalytic domain"/>
    <property type="match status" value="1"/>
</dbReference>
<keyword evidence="9" id="KW-0460">Magnesium</keyword>
<dbReference type="AlphaFoldDB" id="A0A179B134"/>
<evidence type="ECO:0000256" key="1">
    <source>
        <dbReference type="ARBA" id="ARBA00004907"/>
    </source>
</evidence>
<keyword evidence="13" id="KW-1185">Reference proteome</keyword>
<dbReference type="Proteomes" id="UP000078368">
    <property type="component" value="Unassembled WGS sequence"/>
</dbReference>
<feature type="binding site" evidence="9">
    <location>
        <position position="169"/>
    </location>
    <ligand>
        <name>anthranilate</name>
        <dbReference type="ChEBI" id="CHEBI:16567"/>
        <label>2</label>
    </ligand>
</feature>
<dbReference type="HAMAP" id="MF_00211">
    <property type="entry name" value="TrpD"/>
    <property type="match status" value="1"/>
</dbReference>
<dbReference type="SUPFAM" id="SSF47648">
    <property type="entry name" value="Nucleoside phosphorylase/phosphoribosyltransferase N-terminal domain"/>
    <property type="match status" value="1"/>
</dbReference>
<dbReference type="Gene3D" id="1.20.970.10">
    <property type="entry name" value="Transferase, Pyrimidine Nucleoside Phosphorylase, Chain C"/>
    <property type="match status" value="1"/>
</dbReference>
<feature type="binding site" evidence="9">
    <location>
        <position position="229"/>
    </location>
    <ligand>
        <name>Mg(2+)</name>
        <dbReference type="ChEBI" id="CHEBI:18420"/>
        <label>1</label>
    </ligand>
</feature>
<dbReference type="GO" id="GO:0004048">
    <property type="term" value="F:anthranilate phosphoribosyltransferase activity"/>
    <property type="evidence" value="ECO:0007669"/>
    <property type="project" value="UniProtKB-UniRule"/>
</dbReference>
<dbReference type="PANTHER" id="PTHR43285:SF2">
    <property type="entry name" value="ANTHRANILATE PHOSPHORIBOSYLTRANSFERASE"/>
    <property type="match status" value="1"/>
</dbReference>
<dbReference type="InterPro" id="IPR035902">
    <property type="entry name" value="Nuc_phospho_transferase"/>
</dbReference>
<keyword evidence="2 9" id="KW-0028">Amino-acid biosynthesis</keyword>
<evidence type="ECO:0000256" key="8">
    <source>
        <dbReference type="ARBA" id="ARBA00061188"/>
    </source>
</evidence>